<reference evidence="2 3" key="1">
    <citation type="submission" date="2018-03" db="EMBL/GenBank/DDBJ databases">
        <title>Lachnoclostridium SNUG30386 gen.nov., sp.nov., isolated from human faeces.</title>
        <authorList>
            <person name="Seo B."/>
            <person name="Jeon K."/>
            <person name="Ko G."/>
        </authorList>
    </citation>
    <scope>NUCLEOTIDE SEQUENCE [LARGE SCALE GENOMIC DNA]</scope>
    <source>
        <strain evidence="2 3">SNUG30386</strain>
    </source>
</reference>
<dbReference type="AlphaFoldDB" id="A0A2T3FRE8"/>
<protein>
    <submittedName>
        <fullName evidence="2">Uncharacterized protein</fullName>
    </submittedName>
</protein>
<sequence length="71" mass="8054">MKAVSGRGAGCRFFVIEAPKKVTKEDMKIYGIDIDAFVFFCLLCIIFTLLIVEKKRKIDLSITLKKDPDVL</sequence>
<feature type="transmembrane region" description="Helical" evidence="1">
    <location>
        <begin position="29"/>
        <end position="52"/>
    </location>
</feature>
<keyword evidence="1" id="KW-0472">Membrane</keyword>
<accession>A0A2T3FRE8</accession>
<name>A0A2T3FRE8_9CLOT</name>
<keyword evidence="1" id="KW-1133">Transmembrane helix</keyword>
<keyword evidence="1" id="KW-0812">Transmembrane</keyword>
<comment type="caution">
    <text evidence="2">The sequence shown here is derived from an EMBL/GenBank/DDBJ whole genome shotgun (WGS) entry which is preliminary data.</text>
</comment>
<organism evidence="2 3">
    <name type="scientific">Clostridium fessum</name>
    <dbReference type="NCBI Taxonomy" id="2126740"/>
    <lineage>
        <taxon>Bacteria</taxon>
        <taxon>Bacillati</taxon>
        <taxon>Bacillota</taxon>
        <taxon>Clostridia</taxon>
        <taxon>Eubacteriales</taxon>
        <taxon>Clostridiaceae</taxon>
        <taxon>Clostridium</taxon>
    </lineage>
</organism>
<dbReference type="EMBL" id="PYLO01000002">
    <property type="protein sequence ID" value="PST37850.1"/>
    <property type="molecule type" value="Genomic_DNA"/>
</dbReference>
<evidence type="ECO:0000313" key="2">
    <source>
        <dbReference type="EMBL" id="PST37850.1"/>
    </source>
</evidence>
<evidence type="ECO:0000313" key="3">
    <source>
        <dbReference type="Proteomes" id="UP000241048"/>
    </source>
</evidence>
<proteinExistence type="predicted"/>
<evidence type="ECO:0000256" key="1">
    <source>
        <dbReference type="SAM" id="Phobius"/>
    </source>
</evidence>
<dbReference type="Proteomes" id="UP000241048">
    <property type="component" value="Unassembled WGS sequence"/>
</dbReference>
<gene>
    <name evidence="2" type="ORF">C7U56_08300</name>
</gene>
<keyword evidence="3" id="KW-1185">Reference proteome</keyword>